<accession>A0A1I8GDB1</accession>
<dbReference type="WBParaSite" id="maker-uti_cns_0001619-snap-gene-0.5-mRNA-1">
    <property type="protein sequence ID" value="maker-uti_cns_0001619-snap-gene-0.5-mRNA-1"/>
    <property type="gene ID" value="maker-uti_cns_0001619-snap-gene-0.5"/>
</dbReference>
<organism evidence="1 2">
    <name type="scientific">Macrostomum lignano</name>
    <dbReference type="NCBI Taxonomy" id="282301"/>
    <lineage>
        <taxon>Eukaryota</taxon>
        <taxon>Metazoa</taxon>
        <taxon>Spiralia</taxon>
        <taxon>Lophotrochozoa</taxon>
        <taxon>Platyhelminthes</taxon>
        <taxon>Rhabditophora</taxon>
        <taxon>Macrostomorpha</taxon>
        <taxon>Macrostomida</taxon>
        <taxon>Macrostomidae</taxon>
        <taxon>Macrostomum</taxon>
    </lineage>
</organism>
<reference evidence="2" key="1">
    <citation type="submission" date="2016-11" db="UniProtKB">
        <authorList>
            <consortium name="WormBaseParasite"/>
        </authorList>
    </citation>
    <scope>IDENTIFICATION</scope>
</reference>
<dbReference type="AlphaFoldDB" id="A0A1I8GDB1"/>
<protein>
    <submittedName>
        <fullName evidence="2">ShKT domain-containing protein</fullName>
    </submittedName>
</protein>
<sequence>QRAWGFDRHLRDSVLLRAARGGSGEYGCRIVVSCPHAWQGGGPLLLREGNVLLLLLESFATKSQLSKMRAAVLQLIVVALLACAVASSSGFDLSSALKGGSGPSQKCEEERNCLPVSCRRYSRFSFCQASCEVCRVCRFHRNIMHRGIDGQLKRTVYTGRVLSKHCRNCRDYCIPSHSNKQCAGRVWCAKFHP</sequence>
<evidence type="ECO:0000313" key="2">
    <source>
        <dbReference type="WBParaSite" id="maker-uti_cns_0001619-snap-gene-0.5-mRNA-1"/>
    </source>
</evidence>
<dbReference type="Proteomes" id="UP000095280">
    <property type="component" value="Unplaced"/>
</dbReference>
<proteinExistence type="predicted"/>
<keyword evidence="1" id="KW-1185">Reference proteome</keyword>
<name>A0A1I8GDB1_9PLAT</name>
<evidence type="ECO:0000313" key="1">
    <source>
        <dbReference type="Proteomes" id="UP000095280"/>
    </source>
</evidence>